<dbReference type="GO" id="GO:0008767">
    <property type="term" value="F:UDP-galactopyranose mutase activity"/>
    <property type="evidence" value="ECO:0007669"/>
    <property type="project" value="TreeGrafter"/>
</dbReference>
<name>A0A7J4ITR5_9ARCH</name>
<organism evidence="2 3">
    <name type="scientific">Candidatus Iainarchaeum sp</name>
    <dbReference type="NCBI Taxonomy" id="3101447"/>
    <lineage>
        <taxon>Archaea</taxon>
        <taxon>Candidatus Iainarchaeota</taxon>
        <taxon>Candidatus Iainarchaeia</taxon>
        <taxon>Candidatus Iainarchaeales</taxon>
        <taxon>Candidatus Iainarchaeaceae</taxon>
        <taxon>Candidatus Iainarchaeum</taxon>
    </lineage>
</organism>
<evidence type="ECO:0000259" key="1">
    <source>
        <dbReference type="Pfam" id="PF01593"/>
    </source>
</evidence>
<comment type="caution">
    <text evidence="2">The sequence shown here is derived from an EMBL/GenBank/DDBJ whole genome shotgun (WGS) entry which is preliminary data.</text>
</comment>
<feature type="domain" description="Amine oxidase" evidence="1">
    <location>
        <begin position="11"/>
        <end position="360"/>
    </location>
</feature>
<evidence type="ECO:0000313" key="3">
    <source>
        <dbReference type="Proteomes" id="UP000577419"/>
    </source>
</evidence>
<gene>
    <name evidence="2" type="ORF">HA237_00145</name>
</gene>
<dbReference type="GO" id="GO:0050660">
    <property type="term" value="F:flavin adenine dinucleotide binding"/>
    <property type="evidence" value="ECO:0007669"/>
    <property type="project" value="TreeGrafter"/>
</dbReference>
<dbReference type="AlphaFoldDB" id="A0A7J4ITR5"/>
<evidence type="ECO:0000313" key="2">
    <source>
        <dbReference type="EMBL" id="HIH07759.1"/>
    </source>
</evidence>
<dbReference type="EMBL" id="DUFG01000001">
    <property type="protein sequence ID" value="HIH07759.1"/>
    <property type="molecule type" value="Genomic_DNA"/>
</dbReference>
<dbReference type="GO" id="GO:0016491">
    <property type="term" value="F:oxidoreductase activity"/>
    <property type="evidence" value="ECO:0007669"/>
    <property type="project" value="InterPro"/>
</dbReference>
<dbReference type="InterPro" id="IPR002937">
    <property type="entry name" value="Amino_oxidase"/>
</dbReference>
<dbReference type="PANTHER" id="PTHR21197:SF0">
    <property type="entry name" value="UDP-GALACTOPYRANOSE MUTASE"/>
    <property type="match status" value="1"/>
</dbReference>
<protein>
    <submittedName>
        <fullName evidence="2">NAD(P)-binding protein</fullName>
    </submittedName>
</protein>
<dbReference type="PANTHER" id="PTHR21197">
    <property type="entry name" value="UDP-GALACTOPYRANOSE MUTASE"/>
    <property type="match status" value="1"/>
</dbReference>
<sequence>MKIGILGGGVTGLALGYFLQKKGIGFEVLEKDSVAGGLCRSFSEQGFTFDTHGPHIIFSKDKEILDFVLDLLGENKVKNKRNAKVLFKGRFVKYPFENGLSDLPLEDNFECLNEFVKTFSAEKREPKNFEEWMYLTFGKGITEKYLLPYNKKIWNFPPSKMATFWVYPRIPKPPAEDIIKASLGIETEGYTHQLFFYYPRNGGFQAITDALEEKIRGKVTKNFEVKSVEKRKGKWVVSNGVQEKEFDKIVSTLPIYGLQKAIPEIPEKISKAISALKYNSLVTIFIGMKKGKVTDKHWLYIPDSAFKGHRVIFPKNYSPMTAPEGLFSVGAEITFNEGDEVSKAPDKKLVEHVVEYLDKQQLIDKSDVIYSKAFRTKFAYVVYDLDYEKNIAAIRGYFEKELGIPLCGRFAEFQYINSDACIRHAKDLSERIA</sequence>
<dbReference type="Gene3D" id="3.50.50.60">
    <property type="entry name" value="FAD/NAD(P)-binding domain"/>
    <property type="match status" value="1"/>
</dbReference>
<accession>A0A7J4ITR5</accession>
<dbReference type="Proteomes" id="UP000577419">
    <property type="component" value="Unassembled WGS sequence"/>
</dbReference>
<dbReference type="InterPro" id="IPR036188">
    <property type="entry name" value="FAD/NAD-bd_sf"/>
</dbReference>
<proteinExistence type="predicted"/>
<dbReference type="GO" id="GO:0005829">
    <property type="term" value="C:cytosol"/>
    <property type="evidence" value="ECO:0007669"/>
    <property type="project" value="TreeGrafter"/>
</dbReference>
<dbReference type="Pfam" id="PF01593">
    <property type="entry name" value="Amino_oxidase"/>
    <property type="match status" value="1"/>
</dbReference>
<dbReference type="SUPFAM" id="SSF51905">
    <property type="entry name" value="FAD/NAD(P)-binding domain"/>
    <property type="match status" value="1"/>
</dbReference>
<reference evidence="3" key="1">
    <citation type="journal article" date="2020" name="bioRxiv">
        <title>A rank-normalized archaeal taxonomy based on genome phylogeny resolves widespread incomplete and uneven classifications.</title>
        <authorList>
            <person name="Rinke C."/>
            <person name="Chuvochina M."/>
            <person name="Mussig A.J."/>
            <person name="Chaumeil P.-A."/>
            <person name="Waite D.W."/>
            <person name="Whitman W.B."/>
            <person name="Parks D.H."/>
            <person name="Hugenholtz P."/>
        </authorList>
    </citation>
    <scope>NUCLEOTIDE SEQUENCE [LARGE SCALE GENOMIC DNA]</scope>
</reference>